<feature type="compositionally biased region" description="Acidic residues" evidence="1">
    <location>
        <begin position="980"/>
        <end position="991"/>
    </location>
</feature>
<dbReference type="InterPro" id="IPR003961">
    <property type="entry name" value="FN3_dom"/>
</dbReference>
<dbReference type="PRINTS" id="PR00014">
    <property type="entry name" value="FNTYPEIII"/>
</dbReference>
<dbReference type="InterPro" id="IPR013783">
    <property type="entry name" value="Ig-like_fold"/>
</dbReference>
<dbReference type="PANTHER" id="PTHR24099:SF11">
    <property type="entry name" value="FIBRONECTIN TYPE III DOMAIN-CONTAINING 3BA-RELATED"/>
    <property type="match status" value="1"/>
</dbReference>
<feature type="domain" description="Fibronectin type-III" evidence="3">
    <location>
        <begin position="1261"/>
        <end position="1361"/>
    </location>
</feature>
<proteinExistence type="predicted"/>
<dbReference type="OrthoDB" id="443915at2759"/>
<evidence type="ECO:0000256" key="1">
    <source>
        <dbReference type="SAM" id="MobiDB-lite"/>
    </source>
</evidence>
<dbReference type="Pfam" id="PF00041">
    <property type="entry name" value="fn3"/>
    <property type="match status" value="5"/>
</dbReference>
<sequence>MEEEEIICSNPEDEQVPEILSPPSPLSSAIPQKEELYVTSFYVPSGAQHIHHPPLIPLPPPSLHGGPCVLEEGGALYYSPPNIHPGVYVIHHTMTTYPPTSNYYEGPAQIRMVSTNSAPPQAIPMQPPPGHIVQQILDQNGTLQHVILSLDPSVNPPNQPYVPIHPYGLPTGGNCISNGQAAQNSAGAHSPFGAPPPTYVPSNGGAPLRNPAHPLVTTQYPPPVISTASSSVPSSSSNTTTFTTSPCSSTPGGWAGGHHVSGGSGGGTNIQPGGGPTNHSTSSSSTNVIREERRIRGPTHERLLKKSKNRLVTESIVASNVPTNQGQTNTTSPPSSPSKRNLHRESKIYGKGNKEQRGAPSSSSGPSSSECRHLDDSEESGVGHEEEEEKETQQLLLELLSNIQAPKESNVTARGAVISWEPPVLESSDPKFEGLEPIPPSEFTYEVLLSDKGKEGRYRSVFKSESLNCRLPDLRPNTEYHIRIHTLLDNIKGGASEIVSFRTLPSEPDTPFPPKVASKSKTSINLRWNAPSDNGSSIQNYILEFDEGKSSPFSPIFTGRAKNYNVTKLSPATPYRFRLIAVNEFGQSRPSETIIAITQGAAPSKPVAPGLMEATKSSLDLLWSKRLTDSEFVLQRNDMTSGHGYISVYSGPDNQSVSTGLRRNTFYKFRLRAVNNEGESQWSDEVSYSTLPDKPEPPVKVAPKGKLHSNSFKVRWDPPGDDGGSKVTQYNLELDEGLGWRTLYQGMELEYICDGLTPGKQYFVRVSCQSSGGVSEFSDVCTIITEPVRPDQCPPPRLHGKPKADHLYLKWSWPEYDGGSRITDFEIDMTSPDNLTRTAYKGRDNECAVASLLPGRPYLFQVRAHNKSGAGPWSDSLEVVSGAGAPGQPKEPKFTIRSPYAVIFTWEAPINNGAIITEYCLEIANISLSRAYQVSDSSSEDESSNNEEENDEEVQDNDDSSDDSSSDEEKEYDASRNSDSYDESDSEEDTSSDAAPPYSSSSKRKTIETKSLKSNSQSRIQEVKEPEFISIYVGPNTSFESRSLSPASTYLTRLVAFNSAGKSPPSNSVTKLVTPAAPPAQITSIRLRKSGSTWLRISWKMPDPQGEDITHYKVDMGTVIVPTNGSESNILLSDLKPDSAYNIRVQAINSIGTGPFSQIYRFSTMPLPPAPPKIECINANHNSIKLKWGDSKSVDLCHYNLEMENSRNQFQTVYSGSIVSHKINKLSENTTYRFRITASNEAGHGPYSAVYEITTLYAHPPPLKSVPRVSSITSDGCLVEWTPVKMLYAQGTLNYKVQLTKVKDHDSKIIYSGGDVSFRISGLEPRSDYTIKVLPVRVPAPGLAELVGPSSSPGIFTTLGGDLGRGVPGSSSMSLLGSSSKLSCGSQKPEKKAFTDQQWAFFILVGFSVFAMAVAVVMHQIIGWSKEDESGD</sequence>
<dbReference type="Gene3D" id="2.60.40.10">
    <property type="entry name" value="Immunoglobulins"/>
    <property type="match status" value="9"/>
</dbReference>
<dbReference type="InterPro" id="IPR036116">
    <property type="entry name" value="FN3_sf"/>
</dbReference>
<organism evidence="4">
    <name type="scientific">Lepeophtheirus salmonis</name>
    <name type="common">Salmon louse</name>
    <name type="synonym">Caligus salmonis</name>
    <dbReference type="NCBI Taxonomy" id="72036"/>
    <lineage>
        <taxon>Eukaryota</taxon>
        <taxon>Metazoa</taxon>
        <taxon>Ecdysozoa</taxon>
        <taxon>Arthropoda</taxon>
        <taxon>Crustacea</taxon>
        <taxon>Multicrustacea</taxon>
        <taxon>Hexanauplia</taxon>
        <taxon>Copepoda</taxon>
        <taxon>Siphonostomatoida</taxon>
        <taxon>Caligidae</taxon>
        <taxon>Lepeophtheirus</taxon>
    </lineage>
</organism>
<dbReference type="PANTHER" id="PTHR24099">
    <property type="entry name" value="E3 UBIQUITIN-PROTEIN LIGASE TRIM36-RELATED"/>
    <property type="match status" value="1"/>
</dbReference>
<feature type="compositionally biased region" description="Acidic residues" evidence="1">
    <location>
        <begin position="1"/>
        <end position="16"/>
    </location>
</feature>
<dbReference type="PROSITE" id="PS50853">
    <property type="entry name" value="FN3"/>
    <property type="match status" value="9"/>
</dbReference>
<evidence type="ECO:0000256" key="2">
    <source>
        <dbReference type="SAM" id="Phobius"/>
    </source>
</evidence>
<keyword evidence="2" id="KW-0472">Membrane</keyword>
<accession>A0A0K2UAT4</accession>
<feature type="compositionally biased region" description="Basic and acidic residues" evidence="1">
    <location>
        <begin position="289"/>
        <end position="304"/>
    </location>
</feature>
<feature type="compositionally biased region" description="Gly residues" evidence="1">
    <location>
        <begin position="253"/>
        <end position="276"/>
    </location>
</feature>
<feature type="compositionally biased region" description="Basic and acidic residues" evidence="1">
    <location>
        <begin position="343"/>
        <end position="357"/>
    </location>
</feature>
<feature type="compositionally biased region" description="Low complexity" evidence="1">
    <location>
        <begin position="360"/>
        <end position="369"/>
    </location>
</feature>
<keyword evidence="2" id="KW-0812">Transmembrane</keyword>
<feature type="domain" description="Fibronectin type-III" evidence="3">
    <location>
        <begin position="794"/>
        <end position="884"/>
    </location>
</feature>
<feature type="domain" description="Fibronectin type-III" evidence="3">
    <location>
        <begin position="602"/>
        <end position="693"/>
    </location>
</feature>
<feature type="region of interest" description="Disordered" evidence="1">
    <location>
        <begin position="1"/>
        <end position="25"/>
    </location>
</feature>
<feature type="domain" description="Fibronectin type-III" evidence="3">
    <location>
        <begin position="694"/>
        <end position="788"/>
    </location>
</feature>
<feature type="transmembrane region" description="Helical" evidence="2">
    <location>
        <begin position="1399"/>
        <end position="1418"/>
    </location>
</feature>
<feature type="domain" description="Fibronectin type-III" evidence="3">
    <location>
        <begin position="1168"/>
        <end position="1258"/>
    </location>
</feature>
<feature type="domain" description="Fibronectin type-III" evidence="3">
    <location>
        <begin position="510"/>
        <end position="601"/>
    </location>
</feature>
<feature type="compositionally biased region" description="Polar residues" evidence="1">
    <location>
        <begin position="310"/>
        <end position="331"/>
    </location>
</feature>
<keyword evidence="2" id="KW-1133">Transmembrane helix</keyword>
<feature type="domain" description="Fibronectin type-III" evidence="3">
    <location>
        <begin position="974"/>
        <end position="1077"/>
    </location>
</feature>
<dbReference type="SUPFAM" id="SSF49265">
    <property type="entry name" value="Fibronectin type III"/>
    <property type="match status" value="6"/>
</dbReference>
<reference evidence="4" key="1">
    <citation type="submission" date="2014-05" db="EMBL/GenBank/DDBJ databases">
        <authorList>
            <person name="Chronopoulou M."/>
        </authorList>
    </citation>
    <scope>NUCLEOTIDE SEQUENCE</scope>
    <source>
        <tissue evidence="4">Whole organism</tissue>
    </source>
</reference>
<feature type="compositionally biased region" description="Low complexity" evidence="1">
    <location>
        <begin position="992"/>
        <end position="1001"/>
    </location>
</feature>
<dbReference type="SMART" id="SM00060">
    <property type="entry name" value="FN3"/>
    <property type="match status" value="9"/>
</dbReference>
<name>A0A0K2UAT4_LEPSM</name>
<feature type="domain" description="Fibronectin type-III" evidence="3">
    <location>
        <begin position="1078"/>
        <end position="1167"/>
    </location>
</feature>
<dbReference type="InterPro" id="IPR050617">
    <property type="entry name" value="E3_ligase_FN3/SPRY"/>
</dbReference>
<feature type="compositionally biased region" description="Acidic residues" evidence="1">
    <location>
        <begin position="938"/>
        <end position="971"/>
    </location>
</feature>
<feature type="region of interest" description="Disordered" evidence="1">
    <location>
        <begin position="226"/>
        <end position="393"/>
    </location>
</feature>
<evidence type="ECO:0000313" key="4">
    <source>
        <dbReference type="EMBL" id="CDW35190.1"/>
    </source>
</evidence>
<dbReference type="EMBL" id="HACA01017829">
    <property type="protein sequence ID" value="CDW35190.1"/>
    <property type="molecule type" value="Transcribed_RNA"/>
</dbReference>
<feature type="domain" description="Fibronectin type-III" evidence="3">
    <location>
        <begin position="402"/>
        <end position="506"/>
    </location>
</feature>
<evidence type="ECO:0000259" key="3">
    <source>
        <dbReference type="PROSITE" id="PS50853"/>
    </source>
</evidence>
<feature type="compositionally biased region" description="Low complexity" evidence="1">
    <location>
        <begin position="226"/>
        <end position="252"/>
    </location>
</feature>
<dbReference type="CDD" id="cd00063">
    <property type="entry name" value="FN3"/>
    <property type="match status" value="8"/>
</dbReference>
<feature type="region of interest" description="Disordered" evidence="1">
    <location>
        <begin position="935"/>
        <end position="1021"/>
    </location>
</feature>
<protein>
    <recommendedName>
        <fullName evidence="3">Fibronectin type-III domain-containing protein</fullName>
    </recommendedName>
</protein>